<evidence type="ECO:0000313" key="2">
    <source>
        <dbReference type="Proteomes" id="UP001320706"/>
    </source>
</evidence>
<dbReference type="Proteomes" id="UP001320706">
    <property type="component" value="Unassembled WGS sequence"/>
</dbReference>
<organism evidence="1 2">
    <name type="scientific">Zalaria obscura</name>
    <dbReference type="NCBI Taxonomy" id="2024903"/>
    <lineage>
        <taxon>Eukaryota</taxon>
        <taxon>Fungi</taxon>
        <taxon>Dikarya</taxon>
        <taxon>Ascomycota</taxon>
        <taxon>Pezizomycotina</taxon>
        <taxon>Dothideomycetes</taxon>
        <taxon>Dothideomycetidae</taxon>
        <taxon>Dothideales</taxon>
        <taxon>Zalariaceae</taxon>
        <taxon>Zalaria</taxon>
    </lineage>
</organism>
<proteinExistence type="predicted"/>
<accession>A0ACC3SFG2</accession>
<reference evidence="1" key="1">
    <citation type="submission" date="2024-02" db="EMBL/GenBank/DDBJ databases">
        <title>Metagenome Assembled Genome of Zalaria obscura JY119.</title>
        <authorList>
            <person name="Vighnesh L."/>
            <person name="Jagadeeshwari U."/>
            <person name="Venkata Ramana C."/>
            <person name="Sasikala C."/>
        </authorList>
    </citation>
    <scope>NUCLEOTIDE SEQUENCE</scope>
    <source>
        <strain evidence="1">JY119</strain>
    </source>
</reference>
<comment type="caution">
    <text evidence="1">The sequence shown here is derived from an EMBL/GenBank/DDBJ whole genome shotgun (WGS) entry which is preliminary data.</text>
</comment>
<dbReference type="EMBL" id="JAMKPW020000013">
    <property type="protein sequence ID" value="KAK8211459.1"/>
    <property type="molecule type" value="Genomic_DNA"/>
</dbReference>
<evidence type="ECO:0000313" key="1">
    <source>
        <dbReference type="EMBL" id="KAK8211459.1"/>
    </source>
</evidence>
<gene>
    <name evidence="1" type="ORF">M8818_003112</name>
</gene>
<protein>
    <submittedName>
        <fullName evidence="1">Uncharacterized protein</fullName>
    </submittedName>
</protein>
<sequence length="550" mass="61106">MIRYLGLRGTKLRAAIGITAGLCFVAFGYGQADIGSLLTVDTFRSRFPEIDTLGNPGNVHVATIQGITVAIWNIGCFVSAILTIFIGDILGRRKTIMLGLFIMACGKIIQCSSYSFGQYLAGRFIAGFGNGFNTATVPAWSAECMKAHRRGTMLMVSSGACIAAGLMFAYWMDFAFAWLAPSSAAWRISVSFQIIPALLALIMITLWLPESPRWLILTGREEEALNVLGALSNMEPDDEDVRQEFLQIKDAILEMAAGGFETLFTMCEYRYLHRTLLVFFLQLFQQFCGINLVTQYLGLMFQQQIHYTPWVARLLAGCSATELFLASFVAVIGIDRFWGRRSLTMFGSSGMCISMIVLSIMAYLDSSATHIVMTVFIFVYLTFFAIGWQGMSWLWAVELTPLKTRGPANALATAANWLANFVVVLIAPVAFNNIGYRTYIIFAVINAVILPIIYLLYPETGCRSLEEVDVLFHHASQTANPWLSVVKVAYKEPLWYGKDGEAPFEYDRSDWHQRFERGSYETHVSSSNGYSTGENSGGSHGVTQEVKEGF</sequence>
<name>A0ACC3SFG2_9PEZI</name>
<keyword evidence="2" id="KW-1185">Reference proteome</keyword>